<gene>
    <name evidence="11" type="ORF">BZA70DRAFT_247896</name>
</gene>
<dbReference type="InterPro" id="IPR024964">
    <property type="entry name" value="CTLH/CRA"/>
</dbReference>
<feature type="domain" description="RING-Gid-type" evidence="10">
    <location>
        <begin position="322"/>
        <end position="383"/>
    </location>
</feature>
<evidence type="ECO:0000259" key="10">
    <source>
        <dbReference type="PROSITE" id="PS51867"/>
    </source>
</evidence>
<evidence type="ECO:0000256" key="8">
    <source>
        <dbReference type="SAM" id="Coils"/>
    </source>
</evidence>
<dbReference type="Pfam" id="PF10607">
    <property type="entry name" value="CTLH"/>
    <property type="match status" value="1"/>
</dbReference>
<evidence type="ECO:0000313" key="12">
    <source>
        <dbReference type="Proteomes" id="UP001498771"/>
    </source>
</evidence>
<keyword evidence="5 7" id="KW-0863">Zinc-finger</keyword>
<reference evidence="11 12" key="1">
    <citation type="submission" date="2024-03" db="EMBL/GenBank/DDBJ databases">
        <title>Genome-scale model development and genomic sequencing of the oleaginous clade Lipomyces.</title>
        <authorList>
            <consortium name="Lawrence Berkeley National Laboratory"/>
            <person name="Czajka J.J."/>
            <person name="Han Y."/>
            <person name="Kim J."/>
            <person name="Mondo S.J."/>
            <person name="Hofstad B.A."/>
            <person name="Robles A."/>
            <person name="Haridas S."/>
            <person name="Riley R."/>
            <person name="LaButti K."/>
            <person name="Pangilinan J."/>
            <person name="Andreopoulos W."/>
            <person name="Lipzen A."/>
            <person name="Yan J."/>
            <person name="Wang M."/>
            <person name="Ng V."/>
            <person name="Grigoriev I.V."/>
            <person name="Spatafora J.W."/>
            <person name="Magnuson J.K."/>
            <person name="Baker S.E."/>
            <person name="Pomraning K.R."/>
        </authorList>
    </citation>
    <scope>NUCLEOTIDE SEQUENCE [LARGE SCALE GENOMIC DNA]</scope>
    <source>
        <strain evidence="11 12">Phaff 52-87</strain>
    </source>
</reference>
<evidence type="ECO:0000256" key="3">
    <source>
        <dbReference type="ARBA" id="ARBA00022490"/>
    </source>
</evidence>
<comment type="caution">
    <text evidence="11">The sequence shown here is derived from an EMBL/GenBank/DDBJ whole genome shotgun (WGS) entry which is preliminary data.</text>
</comment>
<keyword evidence="12" id="KW-1185">Reference proteome</keyword>
<evidence type="ECO:0000313" key="11">
    <source>
        <dbReference type="EMBL" id="KAK7205536.1"/>
    </source>
</evidence>
<dbReference type="Proteomes" id="UP001498771">
    <property type="component" value="Unassembled WGS sequence"/>
</dbReference>
<evidence type="ECO:0000256" key="6">
    <source>
        <dbReference type="ARBA" id="ARBA00022833"/>
    </source>
</evidence>
<dbReference type="PANTHER" id="PTHR12170:SF2">
    <property type="entry name" value="E3 UBIQUITIN-PROTEIN TRANSFERASE MAEA"/>
    <property type="match status" value="1"/>
</dbReference>
<evidence type="ECO:0000256" key="2">
    <source>
        <dbReference type="ARBA" id="ARBA00010615"/>
    </source>
</evidence>
<dbReference type="PROSITE" id="PS51867">
    <property type="entry name" value="ZF_RING_GID"/>
    <property type="match status" value="1"/>
</dbReference>
<protein>
    <submittedName>
        <fullName evidence="11">CTLH/CRA C-terminal to lish motif domain-containing protein</fullName>
    </submittedName>
</protein>
<sequence>MSKDFNPENHVLLEQSLLKLPQQQMRQTFKTSQKYIERDLAFLNNAASEALESCNSGKASPDDSLSQLDVMISRLQGLKRKMVNLQAEEDVYMRKSKARISHLQALYSISSIEDKDYERWNQIRVNRLLVDDVLRNGYVDTAKALVDANPEIEDLVDMDILVQCKAIETSLRAGRTDECLAWCQENKSYLKKARSSLEYEVRLQQYVEFVRTGKTVDAISYYRKYLVPIADVHFDSVIRIAGMLAFSPGSDQESPYQDLFSAERWNHLAETFVSTHHLMHGITMPSLLQITLSAGLSALKTPSCKAENHPITFVSNYNSSLCPICSPELSELSKSLPYAHHVRSMVDPEPVMLPNGRIYGHQTLMDFAANAGLPAGRVRDPTTGDEWDEKVLRRVYPS</sequence>
<comment type="similarity">
    <text evidence="2">Belongs to the FYV10 family.</text>
</comment>
<evidence type="ECO:0000256" key="7">
    <source>
        <dbReference type="PROSITE-ProRule" id="PRU01215"/>
    </source>
</evidence>
<keyword evidence="8" id="KW-0175">Coiled coil</keyword>
<keyword evidence="6" id="KW-0862">Zinc</keyword>
<dbReference type="InterPro" id="IPR006595">
    <property type="entry name" value="CTLH_C"/>
</dbReference>
<accession>A0ABR1F6R0</accession>
<dbReference type="EMBL" id="JBBJBU010000005">
    <property type="protein sequence ID" value="KAK7205536.1"/>
    <property type="molecule type" value="Genomic_DNA"/>
</dbReference>
<evidence type="ECO:0000256" key="1">
    <source>
        <dbReference type="ARBA" id="ARBA00004496"/>
    </source>
</evidence>
<dbReference type="SMART" id="SM00668">
    <property type="entry name" value="CTLH"/>
    <property type="match status" value="1"/>
</dbReference>
<feature type="zinc finger region" description="RING-Gid-type" evidence="7">
    <location>
        <begin position="322"/>
        <end position="383"/>
    </location>
</feature>
<name>A0ABR1F6R0_9ASCO</name>
<dbReference type="InterPro" id="IPR013144">
    <property type="entry name" value="CRA_dom"/>
</dbReference>
<dbReference type="SMART" id="SM00757">
    <property type="entry name" value="CRA"/>
    <property type="match status" value="1"/>
</dbReference>
<dbReference type="InterPro" id="IPR044063">
    <property type="entry name" value="ZF_RING_GID"/>
</dbReference>
<dbReference type="InterPro" id="IPR045098">
    <property type="entry name" value="Fyv10_fam"/>
</dbReference>
<dbReference type="RefSeq" id="XP_064768569.1">
    <property type="nucleotide sequence ID" value="XM_064910658.1"/>
</dbReference>
<evidence type="ECO:0000256" key="5">
    <source>
        <dbReference type="ARBA" id="ARBA00022771"/>
    </source>
</evidence>
<proteinExistence type="inferred from homology"/>
<comment type="subcellular location">
    <subcellularLocation>
        <location evidence="1">Cytoplasm</location>
    </subcellularLocation>
</comment>
<dbReference type="PANTHER" id="PTHR12170">
    <property type="entry name" value="MACROPHAGE ERYTHROBLAST ATTACHER-RELATED"/>
    <property type="match status" value="1"/>
</dbReference>
<evidence type="ECO:0000259" key="9">
    <source>
        <dbReference type="PROSITE" id="PS50897"/>
    </source>
</evidence>
<feature type="domain" description="CTLH" evidence="9">
    <location>
        <begin position="160"/>
        <end position="217"/>
    </location>
</feature>
<dbReference type="GeneID" id="90036170"/>
<dbReference type="PROSITE" id="PS50897">
    <property type="entry name" value="CTLH"/>
    <property type="match status" value="1"/>
</dbReference>
<keyword evidence="3" id="KW-0963">Cytoplasm</keyword>
<evidence type="ECO:0000256" key="4">
    <source>
        <dbReference type="ARBA" id="ARBA00022723"/>
    </source>
</evidence>
<feature type="coiled-coil region" evidence="8">
    <location>
        <begin position="68"/>
        <end position="95"/>
    </location>
</feature>
<keyword evidence="4" id="KW-0479">Metal-binding</keyword>
<organism evidence="11 12">
    <name type="scientific">Myxozyma melibiosi</name>
    <dbReference type="NCBI Taxonomy" id="54550"/>
    <lineage>
        <taxon>Eukaryota</taxon>
        <taxon>Fungi</taxon>
        <taxon>Dikarya</taxon>
        <taxon>Ascomycota</taxon>
        <taxon>Saccharomycotina</taxon>
        <taxon>Lipomycetes</taxon>
        <taxon>Lipomycetales</taxon>
        <taxon>Lipomycetaceae</taxon>
        <taxon>Myxozyma</taxon>
    </lineage>
</organism>